<feature type="active site" description="Tele-phosphohistidine intermediate" evidence="1">
    <location>
        <position position="8"/>
    </location>
</feature>
<dbReference type="SMART" id="SM00855">
    <property type="entry name" value="PGAM"/>
    <property type="match status" value="1"/>
</dbReference>
<feature type="binding site" evidence="2">
    <location>
        <begin position="7"/>
        <end position="14"/>
    </location>
    <ligand>
        <name>substrate</name>
    </ligand>
</feature>
<gene>
    <name evidence="4" type="ORF">EJK17_07530</name>
</gene>
<keyword evidence="5" id="KW-1185">Reference proteome</keyword>
<dbReference type="InterPro" id="IPR013078">
    <property type="entry name" value="His_Pase_superF_clade-1"/>
</dbReference>
<feature type="active site" description="Proton donor/acceptor" evidence="1">
    <location>
        <position position="81"/>
    </location>
</feature>
<feature type="binding site" evidence="2">
    <location>
        <begin position="81"/>
        <end position="84"/>
    </location>
    <ligand>
        <name>substrate</name>
    </ligand>
</feature>
<dbReference type="EMBL" id="RXIA01000019">
    <property type="protein sequence ID" value="RVU70441.1"/>
    <property type="molecule type" value="Genomic_DNA"/>
</dbReference>
<sequence length="199" mass="22226">MEIVFIRHGQTDLNKSGRIQGAAIDAELNEAGRRTAKAAAAHFDASDFDAVFVSPMKRAVETAEIFTKGQKKLQRDRRLLELDYGDWDGQLLADMIKKYPDAIDPWGKADQHYIKYAKNGESIAHLEERCASFFDEVLSKYPDGKVLVVAHGTLIREMAAHLVAGGKMDAFQTMANCGLAKFSCRKGINRLVYYNRVLA</sequence>
<dbReference type="GO" id="GO:0005737">
    <property type="term" value="C:cytoplasm"/>
    <property type="evidence" value="ECO:0007669"/>
    <property type="project" value="TreeGrafter"/>
</dbReference>
<accession>A0A437SU13</accession>
<organism evidence="4 5">
    <name type="scientific">Lactobacillus xujianguonis</name>
    <dbReference type="NCBI Taxonomy" id="2495899"/>
    <lineage>
        <taxon>Bacteria</taxon>
        <taxon>Bacillati</taxon>
        <taxon>Bacillota</taxon>
        <taxon>Bacilli</taxon>
        <taxon>Lactobacillales</taxon>
        <taxon>Lactobacillaceae</taxon>
        <taxon>Lactobacillus</taxon>
    </lineage>
</organism>
<dbReference type="AlphaFoldDB" id="A0A437SU13"/>
<evidence type="ECO:0000313" key="4">
    <source>
        <dbReference type="EMBL" id="RVU70441.1"/>
    </source>
</evidence>
<dbReference type="Pfam" id="PF00300">
    <property type="entry name" value="His_Phos_1"/>
    <property type="match status" value="1"/>
</dbReference>
<dbReference type="InterPro" id="IPR029033">
    <property type="entry name" value="His_PPase_superfam"/>
</dbReference>
<dbReference type="GO" id="GO:0016791">
    <property type="term" value="F:phosphatase activity"/>
    <property type="evidence" value="ECO:0007669"/>
    <property type="project" value="TreeGrafter"/>
</dbReference>
<dbReference type="Proteomes" id="UP000288291">
    <property type="component" value="Unassembled WGS sequence"/>
</dbReference>
<evidence type="ECO:0000313" key="5">
    <source>
        <dbReference type="Proteomes" id="UP000288291"/>
    </source>
</evidence>
<reference evidence="4 5" key="1">
    <citation type="submission" date="2018-12" db="EMBL/GenBank/DDBJ databases">
        <authorList>
            <person name="Meng J."/>
        </authorList>
    </citation>
    <scope>NUCLEOTIDE SEQUENCE [LARGE SCALE GENOMIC DNA]</scope>
    <source>
        <strain evidence="4 5">HT111-2</strain>
    </source>
</reference>
<feature type="site" description="Transition state stabilizer" evidence="3">
    <location>
        <position position="151"/>
    </location>
</feature>
<name>A0A437SU13_9LACO</name>
<dbReference type="CDD" id="cd07067">
    <property type="entry name" value="HP_PGM_like"/>
    <property type="match status" value="1"/>
</dbReference>
<dbReference type="RefSeq" id="WP_103661997.1">
    <property type="nucleotide sequence ID" value="NZ_ML136887.1"/>
</dbReference>
<dbReference type="PIRSF" id="PIRSF000709">
    <property type="entry name" value="6PFK_2-Ptase"/>
    <property type="match status" value="1"/>
</dbReference>
<dbReference type="SUPFAM" id="SSF53254">
    <property type="entry name" value="Phosphoglycerate mutase-like"/>
    <property type="match status" value="1"/>
</dbReference>
<protein>
    <submittedName>
        <fullName evidence="4">Histidine phosphatase family protein</fullName>
    </submittedName>
</protein>
<dbReference type="PANTHER" id="PTHR48100:SF1">
    <property type="entry name" value="HISTIDINE PHOSPHATASE FAMILY PROTEIN-RELATED"/>
    <property type="match status" value="1"/>
</dbReference>
<dbReference type="Gene3D" id="3.40.50.1240">
    <property type="entry name" value="Phosphoglycerate mutase-like"/>
    <property type="match status" value="1"/>
</dbReference>
<proteinExistence type="predicted"/>
<evidence type="ECO:0000256" key="3">
    <source>
        <dbReference type="PIRSR" id="PIRSR613078-3"/>
    </source>
</evidence>
<evidence type="ECO:0000256" key="1">
    <source>
        <dbReference type="PIRSR" id="PIRSR613078-1"/>
    </source>
</evidence>
<dbReference type="PANTHER" id="PTHR48100">
    <property type="entry name" value="BROAD-SPECIFICITY PHOSPHATASE YOR283W-RELATED"/>
    <property type="match status" value="1"/>
</dbReference>
<feature type="binding site" evidence="2">
    <location>
        <position position="58"/>
    </location>
    <ligand>
        <name>substrate</name>
    </ligand>
</feature>
<comment type="caution">
    <text evidence="4">The sequence shown here is derived from an EMBL/GenBank/DDBJ whole genome shotgun (WGS) entry which is preliminary data.</text>
</comment>
<evidence type="ECO:0000256" key="2">
    <source>
        <dbReference type="PIRSR" id="PIRSR613078-2"/>
    </source>
</evidence>
<dbReference type="InterPro" id="IPR050275">
    <property type="entry name" value="PGM_Phosphatase"/>
</dbReference>